<dbReference type="Proteomes" id="UP001252186">
    <property type="component" value="Unassembled WGS sequence"/>
</dbReference>
<name>A0ABU2Y5H0_9FLAO</name>
<dbReference type="Pfam" id="PF07719">
    <property type="entry name" value="TPR_2"/>
    <property type="match status" value="1"/>
</dbReference>
<feature type="compositionally biased region" description="Basic and acidic residues" evidence="4">
    <location>
        <begin position="497"/>
        <end position="522"/>
    </location>
</feature>
<keyword evidence="2 3" id="KW-0802">TPR repeat</keyword>
<dbReference type="PROSITE" id="PS50005">
    <property type="entry name" value="TPR"/>
    <property type="match status" value="1"/>
</dbReference>
<dbReference type="RefSeq" id="WP_311593466.1">
    <property type="nucleotide sequence ID" value="NZ_JAVRHV010000004.1"/>
</dbReference>
<dbReference type="SMART" id="SM00028">
    <property type="entry name" value="TPR"/>
    <property type="match status" value="1"/>
</dbReference>
<dbReference type="InterPro" id="IPR002035">
    <property type="entry name" value="VWF_A"/>
</dbReference>
<dbReference type="InterPro" id="IPR013105">
    <property type="entry name" value="TPR_2"/>
</dbReference>
<dbReference type="SUPFAM" id="SSF48452">
    <property type="entry name" value="TPR-like"/>
    <property type="match status" value="1"/>
</dbReference>
<feature type="transmembrane region" description="Helical" evidence="5">
    <location>
        <begin position="21"/>
        <end position="38"/>
    </location>
</feature>
<feature type="region of interest" description="Disordered" evidence="4">
    <location>
        <begin position="452"/>
        <end position="542"/>
    </location>
</feature>
<dbReference type="InterPro" id="IPR036465">
    <property type="entry name" value="vWFA_dom_sf"/>
</dbReference>
<keyword evidence="5" id="KW-0812">Transmembrane</keyword>
<gene>
    <name evidence="7" type="ORF">RM519_09355</name>
</gene>
<dbReference type="InterPro" id="IPR011990">
    <property type="entry name" value="TPR-like_helical_dom_sf"/>
</dbReference>
<dbReference type="InterPro" id="IPR019734">
    <property type="entry name" value="TPR_rpt"/>
</dbReference>
<dbReference type="EMBL" id="JAVRHV010000004">
    <property type="protein sequence ID" value="MDT0553449.1"/>
    <property type="molecule type" value="Genomic_DNA"/>
</dbReference>
<dbReference type="PANTHER" id="PTHR22550">
    <property type="entry name" value="SPORE GERMINATION PROTEIN"/>
    <property type="match status" value="1"/>
</dbReference>
<dbReference type="SMART" id="SM00327">
    <property type="entry name" value="VWA"/>
    <property type="match status" value="1"/>
</dbReference>
<protein>
    <submittedName>
        <fullName evidence="7">VWA domain-containing protein</fullName>
    </submittedName>
</protein>
<keyword evidence="5" id="KW-1133">Transmembrane helix</keyword>
<proteinExistence type="predicted"/>
<feature type="repeat" description="TPR" evidence="3">
    <location>
        <begin position="412"/>
        <end position="445"/>
    </location>
</feature>
<dbReference type="PANTHER" id="PTHR22550:SF14">
    <property type="entry name" value="VWFA DOMAIN-CONTAINING PROTEIN"/>
    <property type="match status" value="1"/>
</dbReference>
<dbReference type="Gene3D" id="1.25.40.10">
    <property type="entry name" value="Tetratricopeptide repeat domain"/>
    <property type="match status" value="1"/>
</dbReference>
<organism evidence="7 8">
    <name type="scientific">Urechidicola vernalis</name>
    <dbReference type="NCBI Taxonomy" id="3075600"/>
    <lineage>
        <taxon>Bacteria</taxon>
        <taxon>Pseudomonadati</taxon>
        <taxon>Bacteroidota</taxon>
        <taxon>Flavobacteriia</taxon>
        <taxon>Flavobacteriales</taxon>
        <taxon>Flavobacteriaceae</taxon>
        <taxon>Urechidicola</taxon>
    </lineage>
</organism>
<dbReference type="SUPFAM" id="SSF53300">
    <property type="entry name" value="vWA-like"/>
    <property type="match status" value="1"/>
</dbReference>
<evidence type="ECO:0000256" key="2">
    <source>
        <dbReference type="ARBA" id="ARBA00022803"/>
    </source>
</evidence>
<evidence type="ECO:0000313" key="8">
    <source>
        <dbReference type="Proteomes" id="UP001252186"/>
    </source>
</evidence>
<comment type="caution">
    <text evidence="7">The sequence shown here is derived from an EMBL/GenBank/DDBJ whole genome shotgun (WGS) entry which is preliminary data.</text>
</comment>
<accession>A0ABU2Y5H0</accession>
<dbReference type="Pfam" id="PF13519">
    <property type="entry name" value="VWA_2"/>
    <property type="match status" value="1"/>
</dbReference>
<keyword evidence="5" id="KW-0472">Membrane</keyword>
<sequence length="574" mass="64764">MNSIKEFTHIDWGQFHFLRPLFLWLLIPVVIILILNLITNRNSIKWKSTIAPHLRKYVIQKGSEHLKKWMQFFTMLTLALAILGLAGPTWKEVEVPGKILETPVVIALDLSQSMLATDIQPNRLERAKFKISDLIDANPRARISLVGYAGSAHTIVPLTNDYRIIKSHISTLSPNVMPFRGSNLQAALEVTDTIINVTTAPATLILFSDDFDEETFNLLQNFATTGNTQIEIVPFNTTTGADVPNFNGRGFLKEQGKNVHSSLNTDILNRLDAIENITVHALTLDNSDMELLAKKIADNIEFKEQDEEKEDDWEDHGLVLIIPFVFMVFLSFRKGWVLYSLVFMMTFSSCSSDTSFKDFWFTKDYQGQQLIDKEEYALAGDTFDDPLQKGVAYYKANDYDAAITAFSKDTTAMGAYNLGVAYFANGDYAAAEIAFGNAVELDPDMENAKSNMQVSQHLSGGENEVNPEDAEEATEKGQAQNEQNKSPEDLSGGGQEATKEQMEKERLEETVNTDVRKGKELDEVPDNFETGKQDNSQKVLMRKVDDDPSLFLKRKFKHQAKEKNLKQTKNIKQW</sequence>
<keyword evidence="1" id="KW-0677">Repeat</keyword>
<dbReference type="InterPro" id="IPR050768">
    <property type="entry name" value="UPF0353/GerABKA_families"/>
</dbReference>
<evidence type="ECO:0000256" key="1">
    <source>
        <dbReference type="ARBA" id="ARBA00022737"/>
    </source>
</evidence>
<dbReference type="Gene3D" id="3.40.50.410">
    <property type="entry name" value="von Willebrand factor, type A domain"/>
    <property type="match status" value="1"/>
</dbReference>
<evidence type="ECO:0000313" key="7">
    <source>
        <dbReference type="EMBL" id="MDT0553449.1"/>
    </source>
</evidence>
<evidence type="ECO:0000259" key="6">
    <source>
        <dbReference type="SMART" id="SM00327"/>
    </source>
</evidence>
<evidence type="ECO:0000256" key="3">
    <source>
        <dbReference type="PROSITE-ProRule" id="PRU00339"/>
    </source>
</evidence>
<evidence type="ECO:0000256" key="5">
    <source>
        <dbReference type="SAM" id="Phobius"/>
    </source>
</evidence>
<feature type="domain" description="VWFA" evidence="6">
    <location>
        <begin position="101"/>
        <end position="315"/>
    </location>
</feature>
<keyword evidence="8" id="KW-1185">Reference proteome</keyword>
<evidence type="ECO:0000256" key="4">
    <source>
        <dbReference type="SAM" id="MobiDB-lite"/>
    </source>
</evidence>
<reference evidence="7 8" key="1">
    <citation type="submission" date="2023-09" db="EMBL/GenBank/DDBJ databases">
        <authorList>
            <person name="Rey-Velasco X."/>
        </authorList>
    </citation>
    <scope>NUCLEOTIDE SEQUENCE [LARGE SCALE GENOMIC DNA]</scope>
    <source>
        <strain evidence="7 8">P050</strain>
    </source>
</reference>
<feature type="transmembrane region" description="Helical" evidence="5">
    <location>
        <begin position="69"/>
        <end position="90"/>
    </location>
</feature>